<sequence>MYKRGSRFKRASSLQKNVCRRRDSLQSESTYDRINYNMAPKGDDRTSETILKGTVYAEPPTTTPTSNGSQSTVVPTESALFSTFNELSEATTITGEQRTVASDSENISLSENVVLLRKNLSSGGSEKYTNGFKLKHHFLIPFSRDEGFSL</sequence>
<feature type="region of interest" description="Disordered" evidence="1">
    <location>
        <begin position="1"/>
        <end position="26"/>
    </location>
</feature>
<gene>
    <name evidence="2" type="ORF">AB6A40_007889</name>
</gene>
<organism evidence="2 3">
    <name type="scientific">Gnathostoma spinigerum</name>
    <dbReference type="NCBI Taxonomy" id="75299"/>
    <lineage>
        <taxon>Eukaryota</taxon>
        <taxon>Metazoa</taxon>
        <taxon>Ecdysozoa</taxon>
        <taxon>Nematoda</taxon>
        <taxon>Chromadorea</taxon>
        <taxon>Rhabditida</taxon>
        <taxon>Spirurina</taxon>
        <taxon>Gnathostomatomorpha</taxon>
        <taxon>Gnathostomatoidea</taxon>
        <taxon>Gnathostomatidae</taxon>
        <taxon>Gnathostoma</taxon>
    </lineage>
</organism>
<keyword evidence="3" id="KW-1185">Reference proteome</keyword>
<dbReference type="EMBL" id="JBGFUD010006742">
    <property type="protein sequence ID" value="MFH4981180.1"/>
    <property type="molecule type" value="Genomic_DNA"/>
</dbReference>
<dbReference type="AlphaFoldDB" id="A0ABD6EY56"/>
<accession>A0ABD6EY56</accession>
<comment type="caution">
    <text evidence="2">The sequence shown here is derived from an EMBL/GenBank/DDBJ whole genome shotgun (WGS) entry which is preliminary data.</text>
</comment>
<dbReference type="Proteomes" id="UP001608902">
    <property type="component" value="Unassembled WGS sequence"/>
</dbReference>
<evidence type="ECO:0000313" key="2">
    <source>
        <dbReference type="EMBL" id="MFH4981180.1"/>
    </source>
</evidence>
<proteinExistence type="predicted"/>
<evidence type="ECO:0000256" key="1">
    <source>
        <dbReference type="SAM" id="MobiDB-lite"/>
    </source>
</evidence>
<protein>
    <submittedName>
        <fullName evidence="2">Uncharacterized protein</fullName>
    </submittedName>
</protein>
<name>A0ABD6EY56_9BILA</name>
<feature type="compositionally biased region" description="Basic residues" evidence="1">
    <location>
        <begin position="1"/>
        <end position="10"/>
    </location>
</feature>
<evidence type="ECO:0000313" key="3">
    <source>
        <dbReference type="Proteomes" id="UP001608902"/>
    </source>
</evidence>
<reference evidence="2 3" key="1">
    <citation type="submission" date="2024-08" db="EMBL/GenBank/DDBJ databases">
        <title>Gnathostoma spinigerum genome.</title>
        <authorList>
            <person name="Gonzalez-Bertolin B."/>
            <person name="Monzon S."/>
            <person name="Zaballos A."/>
            <person name="Jimenez P."/>
            <person name="Dekumyoy P."/>
            <person name="Varona S."/>
            <person name="Cuesta I."/>
            <person name="Sumanam S."/>
            <person name="Adisakwattana P."/>
            <person name="Gasser R.B."/>
            <person name="Hernandez-Gonzalez A."/>
            <person name="Young N.D."/>
            <person name="Perteguer M.J."/>
        </authorList>
    </citation>
    <scope>NUCLEOTIDE SEQUENCE [LARGE SCALE GENOMIC DNA]</scope>
    <source>
        <strain evidence="2">AL3</strain>
        <tissue evidence="2">Liver</tissue>
    </source>
</reference>